<keyword evidence="2" id="KW-0238">DNA-binding</keyword>
<dbReference type="SUPFAM" id="SSF46785">
    <property type="entry name" value="Winged helix' DNA-binding domain"/>
    <property type="match status" value="1"/>
</dbReference>
<dbReference type="SMART" id="SM00345">
    <property type="entry name" value="HTH_GNTR"/>
    <property type="match status" value="1"/>
</dbReference>
<feature type="domain" description="HTH gntR-type" evidence="5">
    <location>
        <begin position="55"/>
        <end position="125"/>
    </location>
</feature>
<protein>
    <submittedName>
        <fullName evidence="6">GntR family transcriptional regulator</fullName>
    </submittedName>
</protein>
<reference evidence="7" key="1">
    <citation type="submission" date="2016-10" db="EMBL/GenBank/DDBJ databases">
        <title>Frankia sp. NRRL B-16386 Genome sequencing.</title>
        <authorList>
            <person name="Ghodhbane-Gtari F."/>
            <person name="Swanson E."/>
            <person name="Gueddou A."/>
            <person name="Hezbri K."/>
            <person name="Ktari K."/>
            <person name="Nouioui I."/>
            <person name="Morris K."/>
            <person name="Simpson S."/>
            <person name="Abebe-Akele F."/>
            <person name="Thomas K."/>
            <person name="Gtari M."/>
            <person name="Tisa L.S."/>
        </authorList>
    </citation>
    <scope>NUCLEOTIDE SEQUENCE [LARGE SCALE GENOMIC DNA]</scope>
    <source>
        <strain evidence="7">NRRL B-16386</strain>
    </source>
</reference>
<dbReference type="PANTHER" id="PTHR43537">
    <property type="entry name" value="TRANSCRIPTIONAL REGULATOR, GNTR FAMILY"/>
    <property type="match status" value="1"/>
</dbReference>
<dbReference type="STRING" id="1834516.BL253_07100"/>
<comment type="caution">
    <text evidence="6">The sequence shown here is derived from an EMBL/GenBank/DDBJ whole genome shotgun (WGS) entry which is preliminary data.</text>
</comment>
<accession>A0A1V2IFG7</accession>
<dbReference type="InterPro" id="IPR036388">
    <property type="entry name" value="WH-like_DNA-bd_sf"/>
</dbReference>
<keyword evidence="7" id="KW-1185">Reference proteome</keyword>
<evidence type="ECO:0000256" key="2">
    <source>
        <dbReference type="ARBA" id="ARBA00023125"/>
    </source>
</evidence>
<evidence type="ECO:0000256" key="4">
    <source>
        <dbReference type="SAM" id="MobiDB-lite"/>
    </source>
</evidence>
<dbReference type="EMBL" id="MOMC01000014">
    <property type="protein sequence ID" value="ONH31904.1"/>
    <property type="molecule type" value="Genomic_DNA"/>
</dbReference>
<dbReference type="GO" id="GO:0003677">
    <property type="term" value="F:DNA binding"/>
    <property type="evidence" value="ECO:0007669"/>
    <property type="project" value="UniProtKB-KW"/>
</dbReference>
<sequence length="325" mass="34233">MALLQPATNLDAARRTVHPVRVTRVAGGLGSAGVARPAPTTVLDDGRVGRHVRVPKTAELVAAHLRRQIVRGELVEGDALPPEAVLMEQFGVSRPTLREAFRVLESEALISVRRGAHGGARVHRPDGHVAARYAGLVLEHRRTTVSDVQHARASLETPAVRMLAEAPAQPALGRLRAALSESAAAIDGGRRDGQGGHGGHGAGQLGAAGAGLDSATPDPWVSLNGFHHLLVELAGNQTLTVIDNMLRHILHATTSHQPGDHSDAAGSTFTADTHGSLAEHQEVHNRLVELIERGETDAAEALWRRHLAEAADELSSTAVLDLLGG</sequence>
<dbReference type="InterPro" id="IPR000524">
    <property type="entry name" value="Tscrpt_reg_HTH_GntR"/>
</dbReference>
<evidence type="ECO:0000313" key="7">
    <source>
        <dbReference type="Proteomes" id="UP000188929"/>
    </source>
</evidence>
<dbReference type="Pfam" id="PF07729">
    <property type="entry name" value="FCD"/>
    <property type="match status" value="1"/>
</dbReference>
<dbReference type="OrthoDB" id="3207514at2"/>
<evidence type="ECO:0000259" key="5">
    <source>
        <dbReference type="PROSITE" id="PS50949"/>
    </source>
</evidence>
<gene>
    <name evidence="6" type="ORF">BL253_07100</name>
</gene>
<dbReference type="Gene3D" id="1.10.10.10">
    <property type="entry name" value="Winged helix-like DNA-binding domain superfamily/Winged helix DNA-binding domain"/>
    <property type="match status" value="1"/>
</dbReference>
<dbReference type="PANTHER" id="PTHR43537:SF5">
    <property type="entry name" value="UXU OPERON TRANSCRIPTIONAL REGULATOR"/>
    <property type="match status" value="1"/>
</dbReference>
<feature type="compositionally biased region" description="Gly residues" evidence="4">
    <location>
        <begin position="195"/>
        <end position="209"/>
    </location>
</feature>
<dbReference type="InterPro" id="IPR008920">
    <property type="entry name" value="TF_FadR/GntR_C"/>
</dbReference>
<feature type="region of interest" description="Disordered" evidence="4">
    <location>
        <begin position="187"/>
        <end position="211"/>
    </location>
</feature>
<evidence type="ECO:0000313" key="6">
    <source>
        <dbReference type="EMBL" id="ONH31904.1"/>
    </source>
</evidence>
<dbReference type="SUPFAM" id="SSF48008">
    <property type="entry name" value="GntR ligand-binding domain-like"/>
    <property type="match status" value="1"/>
</dbReference>
<dbReference type="InterPro" id="IPR036390">
    <property type="entry name" value="WH_DNA-bd_sf"/>
</dbReference>
<dbReference type="Pfam" id="PF00392">
    <property type="entry name" value="GntR"/>
    <property type="match status" value="1"/>
</dbReference>
<keyword evidence="1" id="KW-0805">Transcription regulation</keyword>
<dbReference type="InterPro" id="IPR011711">
    <property type="entry name" value="GntR_C"/>
</dbReference>
<dbReference type="PROSITE" id="PS50949">
    <property type="entry name" value="HTH_GNTR"/>
    <property type="match status" value="1"/>
</dbReference>
<dbReference type="PRINTS" id="PR00035">
    <property type="entry name" value="HTHGNTR"/>
</dbReference>
<dbReference type="SMART" id="SM00895">
    <property type="entry name" value="FCD"/>
    <property type="match status" value="1"/>
</dbReference>
<evidence type="ECO:0000256" key="1">
    <source>
        <dbReference type="ARBA" id="ARBA00023015"/>
    </source>
</evidence>
<organism evidence="6 7">
    <name type="scientific">Pseudofrankia asymbiotica</name>
    <dbReference type="NCBI Taxonomy" id="1834516"/>
    <lineage>
        <taxon>Bacteria</taxon>
        <taxon>Bacillati</taxon>
        <taxon>Actinomycetota</taxon>
        <taxon>Actinomycetes</taxon>
        <taxon>Frankiales</taxon>
        <taxon>Frankiaceae</taxon>
        <taxon>Pseudofrankia</taxon>
    </lineage>
</organism>
<dbReference type="CDD" id="cd07377">
    <property type="entry name" value="WHTH_GntR"/>
    <property type="match status" value="1"/>
</dbReference>
<evidence type="ECO:0000256" key="3">
    <source>
        <dbReference type="ARBA" id="ARBA00023163"/>
    </source>
</evidence>
<dbReference type="Proteomes" id="UP000188929">
    <property type="component" value="Unassembled WGS sequence"/>
</dbReference>
<keyword evidence="3" id="KW-0804">Transcription</keyword>
<dbReference type="AlphaFoldDB" id="A0A1V2IFG7"/>
<proteinExistence type="predicted"/>
<dbReference type="Gene3D" id="1.20.120.530">
    <property type="entry name" value="GntR ligand-binding domain-like"/>
    <property type="match status" value="1"/>
</dbReference>
<dbReference type="RefSeq" id="WP_076814698.1">
    <property type="nucleotide sequence ID" value="NZ_MOMC01000014.1"/>
</dbReference>
<dbReference type="GO" id="GO:0003700">
    <property type="term" value="F:DNA-binding transcription factor activity"/>
    <property type="evidence" value="ECO:0007669"/>
    <property type="project" value="InterPro"/>
</dbReference>
<name>A0A1V2IFG7_9ACTN</name>